<protein>
    <submittedName>
        <fullName evidence="2">Uncharacterized protein</fullName>
    </submittedName>
</protein>
<feature type="region of interest" description="Disordered" evidence="1">
    <location>
        <begin position="119"/>
        <end position="153"/>
    </location>
</feature>
<evidence type="ECO:0000313" key="2">
    <source>
        <dbReference type="EMBL" id="KAF2217880.1"/>
    </source>
</evidence>
<proteinExistence type="predicted"/>
<evidence type="ECO:0000256" key="1">
    <source>
        <dbReference type="SAM" id="MobiDB-lite"/>
    </source>
</evidence>
<dbReference type="OrthoDB" id="5366687at2759"/>
<organism evidence="2 3">
    <name type="scientific">Cercospora zeae-maydis SCOH1-5</name>
    <dbReference type="NCBI Taxonomy" id="717836"/>
    <lineage>
        <taxon>Eukaryota</taxon>
        <taxon>Fungi</taxon>
        <taxon>Dikarya</taxon>
        <taxon>Ascomycota</taxon>
        <taxon>Pezizomycotina</taxon>
        <taxon>Dothideomycetes</taxon>
        <taxon>Dothideomycetidae</taxon>
        <taxon>Mycosphaerellales</taxon>
        <taxon>Mycosphaerellaceae</taxon>
        <taxon>Cercospora</taxon>
    </lineage>
</organism>
<dbReference type="Gene3D" id="1.25.40.10">
    <property type="entry name" value="Tetratricopeptide repeat domain"/>
    <property type="match status" value="1"/>
</dbReference>
<gene>
    <name evidence="2" type="ORF">CERZMDRAFT_92520</name>
</gene>
<sequence>MSEEQRINVCKTSLNQILTSLQENPRKWRNHVPLARTIIAHLNATSLMQHPDRLQERIWLVGGLQKLANTDPDSGELPDVAAWCTQQWAKVQQTQPNNIAALRGLGQAWLARAQPALSRIQREEGRSASDGTPQSRSGSASSQTEAEKRTGTAQYVEARGSLQPAIDYLERAIAAATSQRLLTGDLLATTAEAYMSLGNVSSPRSNQQQFTRALQLLRAANSIDGYKLNRYLQQYLEKYGRYIDD</sequence>
<accession>A0A6A6FXD6</accession>
<feature type="compositionally biased region" description="Polar residues" evidence="1">
    <location>
        <begin position="129"/>
        <end position="144"/>
    </location>
</feature>
<dbReference type="EMBL" id="ML992662">
    <property type="protein sequence ID" value="KAF2217880.1"/>
    <property type="molecule type" value="Genomic_DNA"/>
</dbReference>
<reference evidence="2" key="1">
    <citation type="journal article" date="2020" name="Stud. Mycol.">
        <title>101 Dothideomycetes genomes: a test case for predicting lifestyles and emergence of pathogens.</title>
        <authorList>
            <person name="Haridas S."/>
            <person name="Albert R."/>
            <person name="Binder M."/>
            <person name="Bloem J."/>
            <person name="Labutti K."/>
            <person name="Salamov A."/>
            <person name="Andreopoulos B."/>
            <person name="Baker S."/>
            <person name="Barry K."/>
            <person name="Bills G."/>
            <person name="Bluhm B."/>
            <person name="Cannon C."/>
            <person name="Castanera R."/>
            <person name="Culley D."/>
            <person name="Daum C."/>
            <person name="Ezra D."/>
            <person name="Gonzalez J."/>
            <person name="Henrissat B."/>
            <person name="Kuo A."/>
            <person name="Liang C."/>
            <person name="Lipzen A."/>
            <person name="Lutzoni F."/>
            <person name="Magnuson J."/>
            <person name="Mondo S."/>
            <person name="Nolan M."/>
            <person name="Ohm R."/>
            <person name="Pangilinan J."/>
            <person name="Park H.-J."/>
            <person name="Ramirez L."/>
            <person name="Alfaro M."/>
            <person name="Sun H."/>
            <person name="Tritt A."/>
            <person name="Yoshinaga Y."/>
            <person name="Zwiers L.-H."/>
            <person name="Turgeon B."/>
            <person name="Goodwin S."/>
            <person name="Spatafora J."/>
            <person name="Crous P."/>
            <person name="Grigoriev I."/>
        </authorList>
    </citation>
    <scope>NUCLEOTIDE SEQUENCE</scope>
    <source>
        <strain evidence="2">SCOH1-5</strain>
    </source>
</reference>
<keyword evidence="3" id="KW-1185">Reference proteome</keyword>
<dbReference type="InterPro" id="IPR011990">
    <property type="entry name" value="TPR-like_helical_dom_sf"/>
</dbReference>
<name>A0A6A6FXD6_9PEZI</name>
<dbReference type="Proteomes" id="UP000799539">
    <property type="component" value="Unassembled WGS sequence"/>
</dbReference>
<evidence type="ECO:0000313" key="3">
    <source>
        <dbReference type="Proteomes" id="UP000799539"/>
    </source>
</evidence>
<dbReference type="AlphaFoldDB" id="A0A6A6FXD6"/>